<name>A0A8T0EPS5_ARGBR</name>
<comment type="caution">
    <text evidence="1">The sequence shown here is derived from an EMBL/GenBank/DDBJ whole genome shotgun (WGS) entry which is preliminary data.</text>
</comment>
<protein>
    <submittedName>
        <fullName evidence="1">Uncharacterized protein</fullName>
    </submittedName>
</protein>
<dbReference type="EMBL" id="JABXBU010002072">
    <property type="protein sequence ID" value="KAF8777274.1"/>
    <property type="molecule type" value="Genomic_DNA"/>
</dbReference>
<sequence>MIALKPIEGSCLDMAFAECSYKSRILIKDLLYDFAYLFVNISLHGAPQGQTGELGPPIDAIQECIASVNSTGSDSCVLGIIASLHKIFIEKVENPQPIVSSDKEKTSMACLAELFKPCDLPVKVFLLKRIADISNVNVNFIMETFLIKSKADEKKKVIEENGVQVRLNPILKMRQQPLENHVGHRTANFAEIAAIQEKKIPFLNEISKLSAYQKEFGKTDILWYDKLRYKGIYPGEGQKIGCTKGNRDSMGFRARNTI</sequence>
<proteinExistence type="predicted"/>
<accession>A0A8T0EPS5</accession>
<dbReference type="AlphaFoldDB" id="A0A8T0EPS5"/>
<reference evidence="1" key="1">
    <citation type="journal article" date="2020" name="bioRxiv">
        <title>Chromosome-level reference genome of the European wasp spider Argiope bruennichi: a resource for studies on range expansion and evolutionary adaptation.</title>
        <authorList>
            <person name="Sheffer M.M."/>
            <person name="Hoppe A."/>
            <person name="Krehenwinkel H."/>
            <person name="Uhl G."/>
            <person name="Kuss A.W."/>
            <person name="Jensen L."/>
            <person name="Jensen C."/>
            <person name="Gillespie R.G."/>
            <person name="Hoff K.J."/>
            <person name="Prost S."/>
        </authorList>
    </citation>
    <scope>NUCLEOTIDE SEQUENCE</scope>
</reference>
<dbReference type="Proteomes" id="UP000807504">
    <property type="component" value="Unassembled WGS sequence"/>
</dbReference>
<gene>
    <name evidence="1" type="ORF">HNY73_014177</name>
</gene>
<evidence type="ECO:0000313" key="2">
    <source>
        <dbReference type="Proteomes" id="UP000807504"/>
    </source>
</evidence>
<reference evidence="1" key="2">
    <citation type="submission" date="2020-06" db="EMBL/GenBank/DDBJ databases">
        <authorList>
            <person name="Sheffer M."/>
        </authorList>
    </citation>
    <scope>NUCLEOTIDE SEQUENCE</scope>
</reference>
<evidence type="ECO:0000313" key="1">
    <source>
        <dbReference type="EMBL" id="KAF8777274.1"/>
    </source>
</evidence>
<organism evidence="1 2">
    <name type="scientific">Argiope bruennichi</name>
    <name type="common">Wasp spider</name>
    <name type="synonym">Aranea bruennichi</name>
    <dbReference type="NCBI Taxonomy" id="94029"/>
    <lineage>
        <taxon>Eukaryota</taxon>
        <taxon>Metazoa</taxon>
        <taxon>Ecdysozoa</taxon>
        <taxon>Arthropoda</taxon>
        <taxon>Chelicerata</taxon>
        <taxon>Arachnida</taxon>
        <taxon>Araneae</taxon>
        <taxon>Araneomorphae</taxon>
        <taxon>Entelegynae</taxon>
        <taxon>Araneoidea</taxon>
        <taxon>Araneidae</taxon>
        <taxon>Argiope</taxon>
    </lineage>
</organism>
<keyword evidence="2" id="KW-1185">Reference proteome</keyword>